<sequence length="70" mass="8060">MYLLIKSMGIPISAFVKQKKDTDDEHLCLIEINLLKGGQLIISIVTGKYFIGVTHELKWCFFLIDDLQFL</sequence>
<name>A0A511WT84_9BACI</name>
<dbReference type="Proteomes" id="UP000321886">
    <property type="component" value="Unassembled WGS sequence"/>
</dbReference>
<proteinExistence type="predicted"/>
<dbReference type="EMBL" id="BJYD01000023">
    <property type="protein sequence ID" value="GEN54374.1"/>
    <property type="molecule type" value="Genomic_DNA"/>
</dbReference>
<evidence type="ECO:0000313" key="2">
    <source>
        <dbReference type="Proteomes" id="UP000321886"/>
    </source>
</evidence>
<accession>A0A511WT84</accession>
<comment type="caution">
    <text evidence="1">The sequence shown here is derived from an EMBL/GenBank/DDBJ whole genome shotgun (WGS) entry which is preliminary data.</text>
</comment>
<organism evidence="1 2">
    <name type="scientific">Halobacillus faecis</name>
    <dbReference type="NCBI Taxonomy" id="360184"/>
    <lineage>
        <taxon>Bacteria</taxon>
        <taxon>Bacillati</taxon>
        <taxon>Bacillota</taxon>
        <taxon>Bacilli</taxon>
        <taxon>Bacillales</taxon>
        <taxon>Bacillaceae</taxon>
        <taxon>Halobacillus</taxon>
    </lineage>
</organism>
<reference evidence="1 2" key="1">
    <citation type="submission" date="2019-07" db="EMBL/GenBank/DDBJ databases">
        <title>Whole genome shotgun sequence of Halobacillus faecis NBRC 103569.</title>
        <authorList>
            <person name="Hosoyama A."/>
            <person name="Uohara A."/>
            <person name="Ohji S."/>
            <person name="Ichikawa N."/>
        </authorList>
    </citation>
    <scope>NUCLEOTIDE SEQUENCE [LARGE SCALE GENOMIC DNA]</scope>
    <source>
        <strain evidence="1 2">NBRC 103569</strain>
    </source>
</reference>
<evidence type="ECO:0000313" key="1">
    <source>
        <dbReference type="EMBL" id="GEN54374.1"/>
    </source>
</evidence>
<keyword evidence="2" id="KW-1185">Reference proteome</keyword>
<gene>
    <name evidence="1" type="ORF">HFA01_26360</name>
</gene>
<protein>
    <submittedName>
        <fullName evidence="1">Uncharacterized protein</fullName>
    </submittedName>
</protein>
<dbReference type="AlphaFoldDB" id="A0A511WT84"/>